<dbReference type="GO" id="GO:0008360">
    <property type="term" value="P:regulation of cell shape"/>
    <property type="evidence" value="ECO:0007669"/>
    <property type="project" value="UniProtKB-KW"/>
</dbReference>
<dbReference type="AlphaFoldDB" id="A0A7H1N016"/>
<feature type="region of interest" description="Disordered" evidence="6">
    <location>
        <begin position="271"/>
        <end position="294"/>
    </location>
</feature>
<dbReference type="InterPro" id="IPR042177">
    <property type="entry name" value="Cell/Rod_1"/>
</dbReference>
<evidence type="ECO:0000256" key="3">
    <source>
        <dbReference type="ARBA" id="ARBA00022960"/>
    </source>
</evidence>
<evidence type="ECO:0000256" key="5">
    <source>
        <dbReference type="PIRNR" id="PIRNR038471"/>
    </source>
</evidence>
<dbReference type="InterPro" id="IPR042175">
    <property type="entry name" value="Cell/Rod_MreC_2"/>
</dbReference>
<dbReference type="PANTHER" id="PTHR34138">
    <property type="entry name" value="CELL SHAPE-DETERMINING PROTEIN MREC"/>
    <property type="match status" value="1"/>
</dbReference>
<feature type="transmembrane region" description="Helical" evidence="7">
    <location>
        <begin position="12"/>
        <end position="30"/>
    </location>
</feature>
<evidence type="ECO:0000259" key="8">
    <source>
        <dbReference type="Pfam" id="PF04085"/>
    </source>
</evidence>
<feature type="domain" description="Rod shape-determining protein MreC beta-barrel core" evidence="8">
    <location>
        <begin position="123"/>
        <end position="262"/>
    </location>
</feature>
<accession>A0A7H1N016</accession>
<comment type="similarity">
    <text evidence="1 5">Belongs to the MreC family.</text>
</comment>
<keyword evidence="7" id="KW-0472">Membrane</keyword>
<dbReference type="GO" id="GO:0005886">
    <property type="term" value="C:plasma membrane"/>
    <property type="evidence" value="ECO:0007669"/>
    <property type="project" value="TreeGrafter"/>
</dbReference>
<dbReference type="PANTHER" id="PTHR34138:SF1">
    <property type="entry name" value="CELL SHAPE-DETERMINING PROTEIN MREC"/>
    <property type="match status" value="1"/>
</dbReference>
<dbReference type="KEGG" id="dvn:HQ394_06410"/>
<dbReference type="Pfam" id="PF04085">
    <property type="entry name" value="MreC"/>
    <property type="match status" value="1"/>
</dbReference>
<comment type="function">
    <text evidence="5">Involved in formation and maintenance of cell shape.</text>
</comment>
<dbReference type="RefSeq" id="WP_190262564.1">
    <property type="nucleotide sequence ID" value="NZ_CP053923.1"/>
</dbReference>
<feature type="compositionally biased region" description="Low complexity" evidence="6">
    <location>
        <begin position="272"/>
        <end position="294"/>
    </location>
</feature>
<dbReference type="InterPro" id="IPR055342">
    <property type="entry name" value="MreC_beta-barrel_core"/>
</dbReference>
<gene>
    <name evidence="9" type="primary">mreC</name>
    <name evidence="9" type="ORF">HQ394_06410</name>
</gene>
<keyword evidence="3 5" id="KW-0133">Cell shape</keyword>
<dbReference type="InterPro" id="IPR007221">
    <property type="entry name" value="MreC"/>
</dbReference>
<evidence type="ECO:0000256" key="2">
    <source>
        <dbReference type="ARBA" id="ARBA00013855"/>
    </source>
</evidence>
<evidence type="ECO:0000256" key="4">
    <source>
        <dbReference type="ARBA" id="ARBA00032089"/>
    </source>
</evidence>
<dbReference type="EMBL" id="CP053923">
    <property type="protein sequence ID" value="QNT69052.1"/>
    <property type="molecule type" value="Genomic_DNA"/>
</dbReference>
<protein>
    <recommendedName>
        <fullName evidence="2 5">Cell shape-determining protein MreC</fullName>
    </recommendedName>
    <alternativeName>
        <fullName evidence="4 5">Cell shape protein MreC</fullName>
    </alternativeName>
</protein>
<dbReference type="Proteomes" id="UP000516369">
    <property type="component" value="Chromosome"/>
</dbReference>
<organism evidence="9 10">
    <name type="scientific">Defluviicoccus vanus</name>
    <dbReference type="NCBI Taxonomy" id="111831"/>
    <lineage>
        <taxon>Bacteria</taxon>
        <taxon>Pseudomonadati</taxon>
        <taxon>Pseudomonadota</taxon>
        <taxon>Alphaproteobacteria</taxon>
        <taxon>Rhodospirillales</taxon>
        <taxon>Rhodospirillaceae</taxon>
        <taxon>Defluviicoccus</taxon>
    </lineage>
</organism>
<sequence>MGGILRSLGQWIVYGVLLLGATAIMLLGKADDGVIQRVRLQVTDAVVPILDGVSRPINAMTHAAEQIQSWIWLAEENAKLKADRERLLQWQGVARRLEAENAALRDLVKLAPDPQTHFVAARVVSNSTSTFAQSIVVNAGSSDGVKKANVVVSSEGLVGRVVAVSPRAAMIMLITDLNSRVPVLVGESRARAVLAGDNSDYPRLIHVITEAEIKPGDQIATSGMAGGFPPGLPIGVVAEVDGTSITVRPNMDRSRLEFVRVVDYEVPEMPGASASAAPNAAKLAAKRAQGSAGR</sequence>
<proteinExistence type="inferred from homology"/>
<name>A0A7H1N016_9PROT</name>
<keyword evidence="7" id="KW-1133">Transmembrane helix</keyword>
<dbReference type="Gene3D" id="2.40.10.350">
    <property type="entry name" value="Rod shape-determining protein MreC, domain 2"/>
    <property type="match status" value="1"/>
</dbReference>
<keyword evidence="10" id="KW-1185">Reference proteome</keyword>
<evidence type="ECO:0000256" key="1">
    <source>
        <dbReference type="ARBA" id="ARBA00009369"/>
    </source>
</evidence>
<evidence type="ECO:0000256" key="6">
    <source>
        <dbReference type="SAM" id="MobiDB-lite"/>
    </source>
</evidence>
<evidence type="ECO:0000256" key="7">
    <source>
        <dbReference type="SAM" id="Phobius"/>
    </source>
</evidence>
<reference evidence="9 10" key="1">
    <citation type="submission" date="2020-05" db="EMBL/GenBank/DDBJ databases">
        <title>Complete closed genome sequence of Defluviicoccus vanus.</title>
        <authorList>
            <person name="Bessarab I."/>
            <person name="Arumugam K."/>
            <person name="Maszenan A.M."/>
            <person name="Seviour R.J."/>
            <person name="Williams R.B."/>
        </authorList>
    </citation>
    <scope>NUCLEOTIDE SEQUENCE [LARGE SCALE GENOMIC DNA]</scope>
    <source>
        <strain evidence="9 10">Ben 114</strain>
    </source>
</reference>
<dbReference type="NCBIfam" id="TIGR00219">
    <property type="entry name" value="mreC"/>
    <property type="match status" value="1"/>
</dbReference>
<dbReference type="Gene3D" id="2.40.10.340">
    <property type="entry name" value="Rod shape-determining protein MreC, domain 1"/>
    <property type="match status" value="1"/>
</dbReference>
<dbReference type="PIRSF" id="PIRSF038471">
    <property type="entry name" value="MreC"/>
    <property type="match status" value="1"/>
</dbReference>
<keyword evidence="7" id="KW-0812">Transmembrane</keyword>
<evidence type="ECO:0000313" key="10">
    <source>
        <dbReference type="Proteomes" id="UP000516369"/>
    </source>
</evidence>
<evidence type="ECO:0000313" key="9">
    <source>
        <dbReference type="EMBL" id="QNT69052.1"/>
    </source>
</evidence>